<feature type="domain" description="Abnormal spindle-like microcephaly-associated protein ASH" evidence="5">
    <location>
        <begin position="111"/>
        <end position="193"/>
    </location>
</feature>
<evidence type="ECO:0000313" key="8">
    <source>
        <dbReference type="Proteomes" id="UP000199126"/>
    </source>
</evidence>
<feature type="domain" description="Tail sheath protein C-terminal" evidence="6">
    <location>
        <begin position="866"/>
        <end position="971"/>
    </location>
</feature>
<dbReference type="InterPro" id="IPR013783">
    <property type="entry name" value="Ig-like_fold"/>
</dbReference>
<dbReference type="AlphaFoldDB" id="A0A1H8WFQ1"/>
<dbReference type="EMBL" id="FODV01000029">
    <property type="protein sequence ID" value="SEP26456.1"/>
    <property type="molecule type" value="Genomic_DNA"/>
</dbReference>
<dbReference type="PANTHER" id="PTHR35861:SF1">
    <property type="entry name" value="PHAGE TAIL SHEATH PROTEIN"/>
    <property type="match status" value="1"/>
</dbReference>
<dbReference type="RefSeq" id="WP_211609313.1">
    <property type="nucleotide sequence ID" value="NZ_FODV01000029.1"/>
</dbReference>
<dbReference type="Pfam" id="PF17482">
    <property type="entry name" value="Phage_sheath_1C"/>
    <property type="match status" value="1"/>
</dbReference>
<evidence type="ECO:0000259" key="4">
    <source>
        <dbReference type="Pfam" id="PF04984"/>
    </source>
</evidence>
<gene>
    <name evidence="7" type="ORF">SAMN04487948_12910</name>
</gene>
<name>A0A1H8WFQ1_9EURY</name>
<evidence type="ECO:0000259" key="5">
    <source>
        <dbReference type="Pfam" id="PF15780"/>
    </source>
</evidence>
<dbReference type="Pfam" id="PF04984">
    <property type="entry name" value="Phage_sheath_1"/>
    <property type="match status" value="1"/>
</dbReference>
<organism evidence="7 8">
    <name type="scientific">Halogranum amylolyticum</name>
    <dbReference type="NCBI Taxonomy" id="660520"/>
    <lineage>
        <taxon>Archaea</taxon>
        <taxon>Methanobacteriati</taxon>
        <taxon>Methanobacteriota</taxon>
        <taxon>Stenosarchaea group</taxon>
        <taxon>Halobacteria</taxon>
        <taxon>Halobacteriales</taxon>
        <taxon>Haloferacaceae</taxon>
    </lineage>
</organism>
<comment type="similarity">
    <text evidence="2">Belongs to the myoviridae tail sheath protein family.</text>
</comment>
<evidence type="ECO:0000259" key="6">
    <source>
        <dbReference type="Pfam" id="PF17482"/>
    </source>
</evidence>
<protein>
    <submittedName>
        <fullName evidence="7">Phage tail sheath protein FI</fullName>
    </submittedName>
</protein>
<accession>A0A1H8WFQ1</accession>
<dbReference type="InterPro" id="IPR020287">
    <property type="entry name" value="Tail_sheath_C"/>
</dbReference>
<sequence length="981" mass="104373">MAEYLSPGVYVEEIEMGPKPIEGVSTSTVGFLGQTERGQVAPRLLTSPADYERFYGGFKLYAAGERLASTYLGYAVKGFFDNGGKRCFVGRIEAERETATGTLQGSEVGGAEPRVDFGSVRIGTRASETLTLTNELDVPIRIDGGNIGRPPTGNVFHVGVPTVTEVEPGEATSIEVTYQPTDGSRSTHTLTVPYGGLEATTTRTFEVELVGQGAGNVGSDALHVDFEAAVAAGDPLTRRVALRNLSTEVVDFGTIPTPTDGGSDVNAFSATVDPESLGPEGRTTLLVEFAPGPTDLGPLTATLTVPYEVGGAPEDLTIKLSGEAASALVASEPALDFGRVDTTGTATPPQSLVLRNRSNVDVDVDGASIEAVDPNDATASVSQFTDTGDTLTDTLTEGDESTLDVQFTAGDDSRVEAILVIPYSVGGTPAQPLRVPLVGQGPTDLAPEVLRIDMGEVPYGTTAREEVSVTNRSGGGDSAVFDALNATVTGTGGADIDGFGVTVTPAEAADGDPTLVTVTLDTTTMDPTLNTVEATLTIPYSIGGGTPEQLTLPVRADIVDRLDAATSVAVASVTAVGPGVWGRNVAISVGAGTQYSPTNPVFRLRVRYWARDDDAALARDHGPFNTGRESPVPEPDIDDSYDNLSVSESSQTYFVETVNRASTVVRLAREGTAMPTGWDVEPFWLDGTFRRPAPEIGLDDYEGNDRAGERTGLNAFVELDEISLVCAPDENEVVGLTDALVTHCETLGDRFAILQASEDNDGAGTLAPPLDSSYGAFYYPWVDVQNPETNVITRVPPGGHVAGVYARTDVERGVHKAPANERLRRVDKLQFTVTKGEQDMLNPRGVNVVRSFRDRGIRVWGARTMSSDPSWKYVNVRRLFLFLEESIDQGTQWVVFEPNNEALWARVRQTLENFLTTVWRSGALMGSSPEEAFFVRCDRSTMTQNDIDNGRLIAVIGVAPTKPAEFVVFRIGQWTADASGA</sequence>
<dbReference type="Gene3D" id="2.60.40.10">
    <property type="entry name" value="Immunoglobulins"/>
    <property type="match status" value="3"/>
</dbReference>
<evidence type="ECO:0000256" key="3">
    <source>
        <dbReference type="ARBA" id="ARBA00022490"/>
    </source>
</evidence>
<proteinExistence type="inferred from homology"/>
<dbReference type="NCBIfam" id="NF012200">
    <property type="entry name" value="choice_anch_D"/>
    <property type="match status" value="2"/>
</dbReference>
<evidence type="ECO:0000256" key="1">
    <source>
        <dbReference type="ARBA" id="ARBA00004496"/>
    </source>
</evidence>
<dbReference type="Proteomes" id="UP000199126">
    <property type="component" value="Unassembled WGS sequence"/>
</dbReference>
<dbReference type="InterPro" id="IPR035089">
    <property type="entry name" value="Phage_sheath_subtilisin"/>
</dbReference>
<feature type="domain" description="Tail sheath protein subtilisin-like" evidence="4">
    <location>
        <begin position="717"/>
        <end position="865"/>
    </location>
</feature>
<dbReference type="InterPro" id="IPR031549">
    <property type="entry name" value="ASH"/>
</dbReference>
<reference evidence="8" key="1">
    <citation type="submission" date="2016-10" db="EMBL/GenBank/DDBJ databases">
        <authorList>
            <person name="Varghese N."/>
            <person name="Submissions S."/>
        </authorList>
    </citation>
    <scope>NUCLEOTIDE SEQUENCE [LARGE SCALE GENOMIC DNA]</scope>
    <source>
        <strain evidence="8">CGMCC 1.10121</strain>
    </source>
</reference>
<evidence type="ECO:0000313" key="7">
    <source>
        <dbReference type="EMBL" id="SEP26456.1"/>
    </source>
</evidence>
<comment type="subcellular location">
    <subcellularLocation>
        <location evidence="1">Cytoplasm</location>
    </subcellularLocation>
</comment>
<keyword evidence="3" id="KW-0963">Cytoplasm</keyword>
<evidence type="ECO:0000256" key="2">
    <source>
        <dbReference type="ARBA" id="ARBA00008005"/>
    </source>
</evidence>
<dbReference type="Pfam" id="PF15780">
    <property type="entry name" value="ASH"/>
    <property type="match status" value="1"/>
</dbReference>
<dbReference type="PANTHER" id="PTHR35861">
    <property type="match status" value="1"/>
</dbReference>
<dbReference type="GO" id="GO:0005737">
    <property type="term" value="C:cytoplasm"/>
    <property type="evidence" value="ECO:0007669"/>
    <property type="project" value="UniProtKB-SubCell"/>
</dbReference>
<dbReference type="OrthoDB" id="183220at2157"/>
<dbReference type="InterPro" id="IPR052042">
    <property type="entry name" value="Tail_sheath_structural"/>
</dbReference>
<keyword evidence="8" id="KW-1185">Reference proteome</keyword>
<dbReference type="Gene3D" id="3.40.50.11780">
    <property type="match status" value="2"/>
</dbReference>